<dbReference type="InterPro" id="IPR057229">
    <property type="entry name" value="DUF7907"/>
</dbReference>
<comment type="caution">
    <text evidence="2">The sequence shown here is derived from an EMBL/GenBank/DDBJ whole genome shotgun (WGS) entry which is preliminary data.</text>
</comment>
<dbReference type="OrthoDB" id="3518533at2759"/>
<evidence type="ECO:0000313" key="3">
    <source>
        <dbReference type="Proteomes" id="UP000800093"/>
    </source>
</evidence>
<gene>
    <name evidence="2" type="ORF">CC78DRAFT_546307</name>
</gene>
<evidence type="ECO:0000259" key="1">
    <source>
        <dbReference type="Pfam" id="PF25484"/>
    </source>
</evidence>
<protein>
    <recommendedName>
        <fullName evidence="1">DUF7907 domain-containing protein</fullName>
    </recommendedName>
</protein>
<organism evidence="2 3">
    <name type="scientific">Lojkania enalia</name>
    <dbReference type="NCBI Taxonomy" id="147567"/>
    <lineage>
        <taxon>Eukaryota</taxon>
        <taxon>Fungi</taxon>
        <taxon>Dikarya</taxon>
        <taxon>Ascomycota</taxon>
        <taxon>Pezizomycotina</taxon>
        <taxon>Dothideomycetes</taxon>
        <taxon>Pleosporomycetidae</taxon>
        <taxon>Pleosporales</taxon>
        <taxon>Pleosporales incertae sedis</taxon>
        <taxon>Lojkania</taxon>
    </lineage>
</organism>
<name>A0A9P4K4U2_9PLEO</name>
<accession>A0A9P4K4U2</accession>
<dbReference type="Proteomes" id="UP000800093">
    <property type="component" value="Unassembled WGS sequence"/>
</dbReference>
<feature type="domain" description="DUF7907" evidence="1">
    <location>
        <begin position="3"/>
        <end position="129"/>
    </location>
</feature>
<sequence>MPCYNYAVFTNATGRTFYANGTFEEISSCTSDILSDGGTPPWPWGTIITPNNETDGEGRRNVFINCGTGTPGVEVRKKRRNGPRVVYGEGEFYVCNSTLLFGPAMTLYYREKAESTPGNCADVVLRTKCVDDKTEREFQRDSWCEEL</sequence>
<dbReference type="Pfam" id="PF25484">
    <property type="entry name" value="DUF7907"/>
    <property type="match status" value="1"/>
</dbReference>
<dbReference type="AlphaFoldDB" id="A0A9P4K4U2"/>
<keyword evidence="3" id="KW-1185">Reference proteome</keyword>
<reference evidence="3" key="1">
    <citation type="journal article" date="2020" name="Stud. Mycol.">
        <title>101 Dothideomycetes genomes: A test case for predicting lifestyles and emergence of pathogens.</title>
        <authorList>
            <person name="Haridas S."/>
            <person name="Albert R."/>
            <person name="Binder M."/>
            <person name="Bloem J."/>
            <person name="LaButti K."/>
            <person name="Salamov A."/>
            <person name="Andreopoulos B."/>
            <person name="Baker S."/>
            <person name="Barry K."/>
            <person name="Bills G."/>
            <person name="Bluhm B."/>
            <person name="Cannon C."/>
            <person name="Castanera R."/>
            <person name="Culley D."/>
            <person name="Daum C."/>
            <person name="Ezra D."/>
            <person name="Gonzalez J."/>
            <person name="Henrissat B."/>
            <person name="Kuo A."/>
            <person name="Liang C."/>
            <person name="Lipzen A."/>
            <person name="Lutzoni F."/>
            <person name="Magnuson J."/>
            <person name="Mondo S."/>
            <person name="Nolan M."/>
            <person name="Ohm R."/>
            <person name="Pangilinan J."/>
            <person name="Park H.-J."/>
            <person name="Ramirez L."/>
            <person name="Alfaro M."/>
            <person name="Sun H."/>
            <person name="Tritt A."/>
            <person name="Yoshinaga Y."/>
            <person name="Zwiers L.-H."/>
            <person name="Turgeon B."/>
            <person name="Goodwin S."/>
            <person name="Spatafora J."/>
            <person name="Crous P."/>
            <person name="Grigoriev I."/>
        </authorList>
    </citation>
    <scope>NUCLEOTIDE SEQUENCE [LARGE SCALE GENOMIC DNA]</scope>
    <source>
        <strain evidence="3">CBS 304.66</strain>
    </source>
</reference>
<proteinExistence type="predicted"/>
<evidence type="ECO:0000313" key="2">
    <source>
        <dbReference type="EMBL" id="KAF2261861.1"/>
    </source>
</evidence>
<dbReference type="EMBL" id="ML986649">
    <property type="protein sequence ID" value="KAF2261861.1"/>
    <property type="molecule type" value="Genomic_DNA"/>
</dbReference>